<gene>
    <name evidence="1" type="ORF">LCGC14_2315280</name>
</gene>
<dbReference type="AlphaFoldDB" id="A0A0F9CK06"/>
<organism evidence="1">
    <name type="scientific">marine sediment metagenome</name>
    <dbReference type="NCBI Taxonomy" id="412755"/>
    <lineage>
        <taxon>unclassified sequences</taxon>
        <taxon>metagenomes</taxon>
        <taxon>ecological metagenomes</taxon>
    </lineage>
</organism>
<sequence>MDNKLIWVPLENADREVIPFELIPDGGGKMTYKLPSTLAFGHLELNGTDVTGYFKPEDDDAEYVCRPWMVATAVVAPLEEDEDADEPE</sequence>
<dbReference type="EMBL" id="LAZR01032949">
    <property type="protein sequence ID" value="KKL49464.1"/>
    <property type="molecule type" value="Genomic_DNA"/>
</dbReference>
<protein>
    <submittedName>
        <fullName evidence="1">Uncharacterized protein</fullName>
    </submittedName>
</protein>
<evidence type="ECO:0000313" key="1">
    <source>
        <dbReference type="EMBL" id="KKL49464.1"/>
    </source>
</evidence>
<comment type="caution">
    <text evidence="1">The sequence shown here is derived from an EMBL/GenBank/DDBJ whole genome shotgun (WGS) entry which is preliminary data.</text>
</comment>
<accession>A0A0F9CK06</accession>
<reference evidence="1" key="1">
    <citation type="journal article" date="2015" name="Nature">
        <title>Complex archaea that bridge the gap between prokaryotes and eukaryotes.</title>
        <authorList>
            <person name="Spang A."/>
            <person name="Saw J.H."/>
            <person name="Jorgensen S.L."/>
            <person name="Zaremba-Niedzwiedzka K."/>
            <person name="Martijn J."/>
            <person name="Lind A.E."/>
            <person name="van Eijk R."/>
            <person name="Schleper C."/>
            <person name="Guy L."/>
            <person name="Ettema T.J."/>
        </authorList>
    </citation>
    <scope>NUCLEOTIDE SEQUENCE</scope>
</reference>
<name>A0A0F9CK06_9ZZZZ</name>
<proteinExistence type="predicted"/>